<evidence type="ECO:0008006" key="4">
    <source>
        <dbReference type="Google" id="ProtNLM"/>
    </source>
</evidence>
<dbReference type="InterPro" id="IPR019734">
    <property type="entry name" value="TPR_rpt"/>
</dbReference>
<name>A0A848IZG4_9BACT</name>
<reference evidence="2 3" key="1">
    <citation type="submission" date="2020-04" db="EMBL/GenBank/DDBJ databases">
        <title>Flammeovirgaceae bacterium KN852 isolated from deep sea.</title>
        <authorList>
            <person name="Zhang D.-C."/>
        </authorList>
    </citation>
    <scope>NUCLEOTIDE SEQUENCE [LARGE SCALE GENOMIC DNA]</scope>
    <source>
        <strain evidence="2 3">KN852</strain>
    </source>
</reference>
<dbReference type="EMBL" id="JABBNU010000002">
    <property type="protein sequence ID" value="NMM47680.1"/>
    <property type="molecule type" value="Genomic_DNA"/>
</dbReference>
<proteinExistence type="predicted"/>
<dbReference type="Proteomes" id="UP000559010">
    <property type="component" value="Unassembled WGS sequence"/>
</dbReference>
<dbReference type="PROSITE" id="PS50005">
    <property type="entry name" value="TPR"/>
    <property type="match status" value="1"/>
</dbReference>
<protein>
    <recommendedName>
        <fullName evidence="4">Tetratricopeptide repeat protein</fullName>
    </recommendedName>
</protein>
<evidence type="ECO:0000313" key="2">
    <source>
        <dbReference type="EMBL" id="NMM47680.1"/>
    </source>
</evidence>
<evidence type="ECO:0000256" key="1">
    <source>
        <dbReference type="PROSITE-ProRule" id="PRU00339"/>
    </source>
</evidence>
<dbReference type="InterPro" id="IPR011990">
    <property type="entry name" value="TPR-like_helical_dom_sf"/>
</dbReference>
<organism evidence="2 3">
    <name type="scientific">Marinigracilibium pacificum</name>
    <dbReference type="NCBI Taxonomy" id="2729599"/>
    <lineage>
        <taxon>Bacteria</taxon>
        <taxon>Pseudomonadati</taxon>
        <taxon>Bacteroidota</taxon>
        <taxon>Cytophagia</taxon>
        <taxon>Cytophagales</taxon>
        <taxon>Flammeovirgaceae</taxon>
        <taxon>Marinigracilibium</taxon>
    </lineage>
</organism>
<dbReference type="SUPFAM" id="SSF48452">
    <property type="entry name" value="TPR-like"/>
    <property type="match status" value="1"/>
</dbReference>
<dbReference type="RefSeq" id="WP_169678334.1">
    <property type="nucleotide sequence ID" value="NZ_JABBNU010000002.1"/>
</dbReference>
<accession>A0A848IZG4</accession>
<keyword evidence="3" id="KW-1185">Reference proteome</keyword>
<sequence>MNVHRYSKDLLSKETTLKLYQDISITKVEDKIRLIIHEADIVRSSFDDDVFQVKLNNQIGFCYWEVGDYQKAITHFEKVIDLLNPEEDISLFFLTLNLLIKCNRLTSNYEKGFHWSSIAFNNIDKSKSPFEKLHLLTEYAGLVTDSKTKFDDDFIKFILDVINQFGMNINVNSPIEAINEIHIINGTWNRKYSEIILTNTKDIAASIELYEEYKRNCPIEFYKNLANEKLVKLKSKL</sequence>
<evidence type="ECO:0000313" key="3">
    <source>
        <dbReference type="Proteomes" id="UP000559010"/>
    </source>
</evidence>
<keyword evidence="1" id="KW-0802">TPR repeat</keyword>
<dbReference type="AlphaFoldDB" id="A0A848IZG4"/>
<comment type="caution">
    <text evidence="2">The sequence shown here is derived from an EMBL/GenBank/DDBJ whole genome shotgun (WGS) entry which is preliminary data.</text>
</comment>
<gene>
    <name evidence="2" type="ORF">HH304_04655</name>
</gene>
<dbReference type="Gene3D" id="1.25.40.10">
    <property type="entry name" value="Tetratricopeptide repeat domain"/>
    <property type="match status" value="1"/>
</dbReference>
<feature type="repeat" description="TPR" evidence="1">
    <location>
        <begin position="53"/>
        <end position="86"/>
    </location>
</feature>